<sequence length="600" mass="65069">MEPQARVPRTRDYALRRAAAATNTSFFVAQARERAAARAAAKSKGRKQRKAWDATPPSRPADRQRAHDEAVERRRIARGVPPSRPQLPDPEREINRIATPKSASMDLDEIEAPWSRTPAEKTVSLLDDAFLEGRRAAAKRRAAARAPRTPVEERERAATRAFATPSDQERARRRFPSDSDVPRSRRSSRSTTPPRRRSRGSSGDYTSTSSSRHQPTHRRRRSIVHEESSVTSECVGEPAPMRGRGYTSAHVGTRTRGTSPFDDAKIARSLAAYDSNAHRARLGAAAAADPFSAEAARAYTEYAAAEAASLPVNDEPTALAAARRLAAAATANAAAAADAQKAHIGVISDVGAMARAVSGLVDMAAKQVSKSDAFALGGGENGAPADLREWQRSVEAKLQQTLHQQHQNLLRQLRRPPPPSRRPFAPLNQPPSEPMGIPPADSTELLDKLFSKICDIEQAESDLLDTVSHKPKKRPEPIPPPVNDTITVPEDVAAHLGIPKPDVVFHIPEGNMAPEVEQPKNLHAKDCSVPPRVVGEILEYRDAVKRAAELSAAELFGTGLTQPQIIEALAEELLDSVLSEATSELDLALDECSQAILETA</sequence>
<evidence type="ECO:0000313" key="4">
    <source>
        <dbReference type="Proteomes" id="UP000789595"/>
    </source>
</evidence>
<feature type="compositionally biased region" description="Low complexity" evidence="1">
    <location>
        <begin position="200"/>
        <end position="212"/>
    </location>
</feature>
<feature type="region of interest" description="Disordered" evidence="1">
    <location>
        <begin position="403"/>
        <end position="442"/>
    </location>
</feature>
<protein>
    <submittedName>
        <fullName evidence="2">Uncharacterized protein</fullName>
    </submittedName>
</protein>
<dbReference type="EMBL" id="CAKKNE010000001">
    <property type="protein sequence ID" value="CAH0366365.1"/>
    <property type="molecule type" value="Genomic_DNA"/>
</dbReference>
<dbReference type="AlphaFoldDB" id="A0A7S4E5V1"/>
<accession>A0A7S4E5V1</accession>
<feature type="compositionally biased region" description="Basic and acidic residues" evidence="1">
    <location>
        <begin position="167"/>
        <end position="183"/>
    </location>
</feature>
<name>A0A7S4E5V1_9STRA</name>
<feature type="compositionally biased region" description="Basic residues" evidence="1">
    <location>
        <begin position="184"/>
        <end position="199"/>
    </location>
</feature>
<gene>
    <name evidence="2" type="ORF">PCAL00307_LOCUS6681</name>
    <name evidence="3" type="ORF">PECAL_1P28540</name>
</gene>
<reference evidence="2" key="1">
    <citation type="submission" date="2021-01" db="EMBL/GenBank/DDBJ databases">
        <authorList>
            <person name="Corre E."/>
            <person name="Pelletier E."/>
            <person name="Niang G."/>
            <person name="Scheremetjew M."/>
            <person name="Finn R."/>
            <person name="Kale V."/>
            <person name="Holt S."/>
            <person name="Cochrane G."/>
            <person name="Meng A."/>
            <person name="Brown T."/>
            <person name="Cohen L."/>
        </authorList>
    </citation>
    <scope>NUCLEOTIDE SEQUENCE</scope>
    <source>
        <strain evidence="2">CCMP1756</strain>
    </source>
</reference>
<feature type="region of interest" description="Disordered" evidence="1">
    <location>
        <begin position="34"/>
        <end position="115"/>
    </location>
</feature>
<evidence type="ECO:0000256" key="1">
    <source>
        <dbReference type="SAM" id="MobiDB-lite"/>
    </source>
</evidence>
<keyword evidence="4" id="KW-1185">Reference proteome</keyword>
<feature type="compositionally biased region" description="Pro residues" evidence="1">
    <location>
        <begin position="428"/>
        <end position="437"/>
    </location>
</feature>
<evidence type="ECO:0000313" key="2">
    <source>
        <dbReference type="EMBL" id="CAE0691245.1"/>
    </source>
</evidence>
<feature type="region of interest" description="Disordered" evidence="1">
    <location>
        <begin position="465"/>
        <end position="484"/>
    </location>
</feature>
<feature type="compositionally biased region" description="Basic and acidic residues" evidence="1">
    <location>
        <begin position="60"/>
        <end position="74"/>
    </location>
</feature>
<dbReference type="Proteomes" id="UP000789595">
    <property type="component" value="Unassembled WGS sequence"/>
</dbReference>
<feature type="region of interest" description="Disordered" evidence="1">
    <location>
        <begin position="135"/>
        <end position="257"/>
    </location>
</feature>
<evidence type="ECO:0000313" key="3">
    <source>
        <dbReference type="EMBL" id="CAH0366365.1"/>
    </source>
</evidence>
<dbReference type="EMBL" id="HBIW01007915">
    <property type="protein sequence ID" value="CAE0691245.1"/>
    <property type="molecule type" value="Transcribed_RNA"/>
</dbReference>
<reference evidence="3" key="2">
    <citation type="submission" date="2021-11" db="EMBL/GenBank/DDBJ databases">
        <authorList>
            <consortium name="Genoscope - CEA"/>
            <person name="William W."/>
        </authorList>
    </citation>
    <scope>NUCLEOTIDE SEQUENCE</scope>
</reference>
<organism evidence="2">
    <name type="scientific">Pelagomonas calceolata</name>
    <dbReference type="NCBI Taxonomy" id="35677"/>
    <lineage>
        <taxon>Eukaryota</taxon>
        <taxon>Sar</taxon>
        <taxon>Stramenopiles</taxon>
        <taxon>Ochrophyta</taxon>
        <taxon>Pelagophyceae</taxon>
        <taxon>Pelagomonadales</taxon>
        <taxon>Pelagomonadaceae</taxon>
        <taxon>Pelagomonas</taxon>
    </lineage>
</organism>
<proteinExistence type="predicted"/>